<dbReference type="EMBL" id="JARKIB010000342">
    <property type="protein sequence ID" value="KAJ7713475.1"/>
    <property type="molecule type" value="Genomic_DNA"/>
</dbReference>
<dbReference type="AlphaFoldDB" id="A0AAD7ME90"/>
<feature type="compositionally biased region" description="Basic and acidic residues" evidence="1">
    <location>
        <begin position="120"/>
        <end position="134"/>
    </location>
</feature>
<feature type="compositionally biased region" description="Gly residues" evidence="1">
    <location>
        <begin position="170"/>
        <end position="180"/>
    </location>
</feature>
<accession>A0AAD7ME90</accession>
<evidence type="ECO:0000313" key="2">
    <source>
        <dbReference type="EMBL" id="KAJ7713475.1"/>
    </source>
</evidence>
<evidence type="ECO:0000313" key="3">
    <source>
        <dbReference type="Proteomes" id="UP001215598"/>
    </source>
</evidence>
<reference evidence="2" key="1">
    <citation type="submission" date="2023-03" db="EMBL/GenBank/DDBJ databases">
        <title>Massive genome expansion in bonnet fungi (Mycena s.s.) driven by repeated elements and novel gene families across ecological guilds.</title>
        <authorList>
            <consortium name="Lawrence Berkeley National Laboratory"/>
            <person name="Harder C.B."/>
            <person name="Miyauchi S."/>
            <person name="Viragh M."/>
            <person name="Kuo A."/>
            <person name="Thoen E."/>
            <person name="Andreopoulos B."/>
            <person name="Lu D."/>
            <person name="Skrede I."/>
            <person name="Drula E."/>
            <person name="Henrissat B."/>
            <person name="Morin E."/>
            <person name="Kohler A."/>
            <person name="Barry K."/>
            <person name="LaButti K."/>
            <person name="Morin E."/>
            <person name="Salamov A."/>
            <person name="Lipzen A."/>
            <person name="Mereny Z."/>
            <person name="Hegedus B."/>
            <person name="Baldrian P."/>
            <person name="Stursova M."/>
            <person name="Weitz H."/>
            <person name="Taylor A."/>
            <person name="Grigoriev I.V."/>
            <person name="Nagy L.G."/>
            <person name="Martin F."/>
            <person name="Kauserud H."/>
        </authorList>
    </citation>
    <scope>NUCLEOTIDE SEQUENCE</scope>
    <source>
        <strain evidence="2">CBHHK182m</strain>
    </source>
</reference>
<organism evidence="2 3">
    <name type="scientific">Mycena metata</name>
    <dbReference type="NCBI Taxonomy" id="1033252"/>
    <lineage>
        <taxon>Eukaryota</taxon>
        <taxon>Fungi</taxon>
        <taxon>Dikarya</taxon>
        <taxon>Basidiomycota</taxon>
        <taxon>Agaricomycotina</taxon>
        <taxon>Agaricomycetes</taxon>
        <taxon>Agaricomycetidae</taxon>
        <taxon>Agaricales</taxon>
        <taxon>Marasmiineae</taxon>
        <taxon>Mycenaceae</taxon>
        <taxon>Mycena</taxon>
    </lineage>
</organism>
<dbReference type="Proteomes" id="UP001215598">
    <property type="component" value="Unassembled WGS sequence"/>
</dbReference>
<comment type="caution">
    <text evidence="2">The sequence shown here is derived from an EMBL/GenBank/DDBJ whole genome shotgun (WGS) entry which is preliminary data.</text>
</comment>
<proteinExistence type="predicted"/>
<name>A0AAD7ME90_9AGAR</name>
<feature type="region of interest" description="Disordered" evidence="1">
    <location>
        <begin position="1"/>
        <end position="23"/>
    </location>
</feature>
<protein>
    <submittedName>
        <fullName evidence="2">Uncharacterized protein</fullName>
    </submittedName>
</protein>
<keyword evidence="3" id="KW-1185">Reference proteome</keyword>
<gene>
    <name evidence="2" type="ORF">B0H16DRAFT_1478630</name>
</gene>
<feature type="region of interest" description="Disordered" evidence="1">
    <location>
        <begin position="120"/>
        <end position="191"/>
    </location>
</feature>
<feature type="compositionally biased region" description="Basic and acidic residues" evidence="1">
    <location>
        <begin position="181"/>
        <end position="191"/>
    </location>
</feature>
<evidence type="ECO:0000256" key="1">
    <source>
        <dbReference type="SAM" id="MobiDB-lite"/>
    </source>
</evidence>
<sequence length="191" mass="20216">MFTKTRTQDVCGGHSRTSRGRGFARTKHANAAVSRCELVHSAVLVIDADADTAASHPGPNAVHAAYTLAPSHPSAPFTKNQNAAQKIHAVTTTPRRVSHAHKEANDERIVRTVRVGEAEAEEARELEETGEAREVVGGSPENTRARKGREVTQKRKGGSVGKAAKERKVGGAGEGSTGEGGKARGRVEREG</sequence>